<dbReference type="Pfam" id="PF00419">
    <property type="entry name" value="Fimbrial"/>
    <property type="match status" value="1"/>
</dbReference>
<dbReference type="InterPro" id="IPR036937">
    <property type="entry name" value="Adhesion_dom_fimbrial_sf"/>
</dbReference>
<gene>
    <name evidence="7" type="ORF">NCTC9854_02692</name>
</gene>
<dbReference type="GO" id="GO:0043709">
    <property type="term" value="P:cell adhesion involved in single-species biofilm formation"/>
    <property type="evidence" value="ECO:0007669"/>
    <property type="project" value="TreeGrafter"/>
</dbReference>
<dbReference type="SUPFAM" id="SSF49401">
    <property type="entry name" value="Bacterial adhesins"/>
    <property type="match status" value="1"/>
</dbReference>
<evidence type="ECO:0000256" key="3">
    <source>
        <dbReference type="ARBA" id="ARBA00022729"/>
    </source>
</evidence>
<dbReference type="Gene3D" id="2.60.40.3310">
    <property type="match status" value="1"/>
</dbReference>
<dbReference type="InterPro" id="IPR008966">
    <property type="entry name" value="Adhesion_dom_sf"/>
</dbReference>
<reference evidence="7 8" key="1">
    <citation type="submission" date="2018-06" db="EMBL/GenBank/DDBJ databases">
        <authorList>
            <consortium name="Pathogen Informatics"/>
            <person name="Doyle S."/>
        </authorList>
    </citation>
    <scope>NUCLEOTIDE SEQUENCE [LARGE SCALE GENOMIC DNA]</scope>
    <source>
        <strain evidence="7 8">NCTC9854</strain>
    </source>
</reference>
<dbReference type="Gene3D" id="2.60.40.1090">
    <property type="entry name" value="Fimbrial-type adhesion domain"/>
    <property type="match status" value="1"/>
</dbReference>
<evidence type="ECO:0000256" key="4">
    <source>
        <dbReference type="ARBA" id="ARBA00023263"/>
    </source>
</evidence>
<dbReference type="GO" id="GO:0009289">
    <property type="term" value="C:pilus"/>
    <property type="evidence" value="ECO:0007669"/>
    <property type="project" value="UniProtKB-SubCell"/>
</dbReference>
<name>A0A379Q9I3_SALER</name>
<dbReference type="Proteomes" id="UP000254773">
    <property type="component" value="Unassembled WGS sequence"/>
</dbReference>
<feature type="domain" description="Fimbrial-type adhesion" evidence="6">
    <location>
        <begin position="191"/>
        <end position="329"/>
    </location>
</feature>
<evidence type="ECO:0000313" key="8">
    <source>
        <dbReference type="Proteomes" id="UP000254773"/>
    </source>
</evidence>
<comment type="similarity">
    <text evidence="2">Belongs to the fimbrial protein family.</text>
</comment>
<proteinExistence type="inferred from homology"/>
<protein>
    <submittedName>
        <fullName evidence="7">Fimbrial protein</fullName>
    </submittedName>
</protein>
<evidence type="ECO:0000259" key="6">
    <source>
        <dbReference type="Pfam" id="PF00419"/>
    </source>
</evidence>
<keyword evidence="4" id="KW-0281">Fimbrium</keyword>
<evidence type="ECO:0000313" key="7">
    <source>
        <dbReference type="EMBL" id="SUF38374.1"/>
    </source>
</evidence>
<evidence type="ECO:0000256" key="5">
    <source>
        <dbReference type="SAM" id="SignalP"/>
    </source>
</evidence>
<organism evidence="7 8">
    <name type="scientific">Salmonella enterica</name>
    <name type="common">Salmonella choleraesuis</name>
    <dbReference type="NCBI Taxonomy" id="28901"/>
    <lineage>
        <taxon>Bacteria</taxon>
        <taxon>Pseudomonadati</taxon>
        <taxon>Pseudomonadota</taxon>
        <taxon>Gammaproteobacteria</taxon>
        <taxon>Enterobacterales</taxon>
        <taxon>Enterobacteriaceae</taxon>
        <taxon>Salmonella</taxon>
    </lineage>
</organism>
<dbReference type="PANTHER" id="PTHR33420">
    <property type="entry name" value="FIMBRIAL SUBUNIT ELFA-RELATED"/>
    <property type="match status" value="1"/>
</dbReference>
<dbReference type="InterPro" id="IPR050263">
    <property type="entry name" value="Bact_Fimbrial_Adh_Pro"/>
</dbReference>
<feature type="chain" id="PRO_5016797571" evidence="5">
    <location>
        <begin position="22"/>
        <end position="330"/>
    </location>
</feature>
<sequence>MNRIIVNVSAGLATLFLSANAHSSSFDTERAAKVTYKHNFSSWAIPAQAGGATWFDDHGLYAVDIVASGGWGYANLTVNGEPTGTLSSSGATVYKTNNPGVGIAYQLNYSTPSWFSPDYGLVAPNTITLKNNTALNGFMHIKYQLVRLTEKVPAGEITQVPDVILNYYNPIEGGHENLSFLALSGVSTQPTRTTCGIDAPTEIKLPTLYGNTLQNGALNIIQAPTVTLTNCPGAINGISYNFSAVYGTHNASNGVLNTVTGDGYAKNVYVQIQNADGSAHTVNSSIPLSNYDGSGDYAIPDFKVAYFIDDANTVTAGNVKTAIEIKLTYN</sequence>
<dbReference type="EMBL" id="UGWI01000001">
    <property type="protein sequence ID" value="SUF38374.1"/>
    <property type="molecule type" value="Genomic_DNA"/>
</dbReference>
<comment type="subcellular location">
    <subcellularLocation>
        <location evidence="1">Fimbrium</location>
    </subcellularLocation>
</comment>
<dbReference type="PANTHER" id="PTHR33420:SF3">
    <property type="entry name" value="FIMBRIAL SUBUNIT ELFA"/>
    <property type="match status" value="1"/>
</dbReference>
<accession>A0A379Q9I3</accession>
<feature type="signal peptide" evidence="5">
    <location>
        <begin position="1"/>
        <end position="21"/>
    </location>
</feature>
<keyword evidence="3 5" id="KW-0732">Signal</keyword>
<dbReference type="InterPro" id="IPR000259">
    <property type="entry name" value="Adhesion_dom_fimbrial"/>
</dbReference>
<dbReference type="AlphaFoldDB" id="A0A379Q9I3"/>
<evidence type="ECO:0000256" key="1">
    <source>
        <dbReference type="ARBA" id="ARBA00004561"/>
    </source>
</evidence>
<evidence type="ECO:0000256" key="2">
    <source>
        <dbReference type="ARBA" id="ARBA00006671"/>
    </source>
</evidence>